<dbReference type="EMBL" id="FNNI01000001">
    <property type="protein sequence ID" value="SDW30445.1"/>
    <property type="molecule type" value="Genomic_DNA"/>
</dbReference>
<dbReference type="InterPro" id="IPR008727">
    <property type="entry name" value="PAAR_motif"/>
</dbReference>
<reference evidence="1 2" key="1">
    <citation type="submission" date="2016-10" db="EMBL/GenBank/DDBJ databases">
        <authorList>
            <person name="de Groot N.N."/>
        </authorList>
    </citation>
    <scope>NUCLEOTIDE SEQUENCE [LARGE SCALE GENOMIC DNA]</scope>
    <source>
        <strain evidence="1 2">DSM 19219</strain>
    </source>
</reference>
<sequence>MDVGKIGDKVVCNCKGGPHSIVTGATTVFVDNVPMARVGDRTSCGATITTGLAWYLVEDAPVAINGSTTSCGGYIVTDSTAVTSAPATISLGDGIRFRQVDDPQAELQAEIDRINEATLRAREGDESSAKASGIEPGFHVVRSPGTRDEIKQRLFGSPRPDVDAMFERLNRHLGDYYVLPGSLVVLSDPDNKQCTAEEEALQSQAYLARAVIQTLEPDQAQAIINSWGAIAELEQASQVTGDTSTWGGTAVSGLSNLKQASAETLNELAQIADESADYVKTRGQTTFRRLGDIATAWINHPFDLPDTAQSLKQAIGVQVDQTVHTIRQAAEGFPAFRVPTVSDAIRSAGRIVKSLNYTNYLMVGLDYTATRLEVERGCCLAAGPEECRRVALLEYGGLTG</sequence>
<dbReference type="RefSeq" id="WP_092567943.1">
    <property type="nucleotide sequence ID" value="NZ_BMXH01000001.1"/>
</dbReference>
<dbReference type="Gene3D" id="2.60.200.60">
    <property type="match status" value="1"/>
</dbReference>
<dbReference type="Pfam" id="PF05488">
    <property type="entry name" value="PAAR_motif"/>
    <property type="match status" value="1"/>
</dbReference>
<name>A0A1H2SG07_9GAMM</name>
<keyword evidence="2" id="KW-1185">Reference proteome</keyword>
<proteinExistence type="predicted"/>
<accession>A0A1H2SG07</accession>
<dbReference type="Proteomes" id="UP000198500">
    <property type="component" value="Unassembled WGS sequence"/>
</dbReference>
<evidence type="ECO:0000313" key="2">
    <source>
        <dbReference type="Proteomes" id="UP000198500"/>
    </source>
</evidence>
<evidence type="ECO:0000313" key="1">
    <source>
        <dbReference type="EMBL" id="SDW30445.1"/>
    </source>
</evidence>
<gene>
    <name evidence="1" type="ORF">SAMN05443545_101551</name>
</gene>
<dbReference type="OrthoDB" id="6352550at2"/>
<dbReference type="AlphaFoldDB" id="A0A1H2SG07"/>
<organism evidence="1 2">
    <name type="scientific">Aidingimonas halophila</name>
    <dbReference type="NCBI Taxonomy" id="574349"/>
    <lineage>
        <taxon>Bacteria</taxon>
        <taxon>Pseudomonadati</taxon>
        <taxon>Pseudomonadota</taxon>
        <taxon>Gammaproteobacteria</taxon>
        <taxon>Oceanospirillales</taxon>
        <taxon>Halomonadaceae</taxon>
        <taxon>Aidingimonas</taxon>
    </lineage>
</organism>
<dbReference type="CDD" id="cd14743">
    <property type="entry name" value="PAAR_CT_1"/>
    <property type="match status" value="1"/>
</dbReference>
<protein>
    <submittedName>
        <fullName evidence="1">Zn-binding Pro-Ala-Ala-Arg (PAAR) domain-containing protein, incolved in TypeVI secretion</fullName>
    </submittedName>
</protein>